<organism evidence="1 2">
    <name type="scientific">Paeniglutamicibacter antarcticus</name>
    <dbReference type="NCBI Taxonomy" id="494023"/>
    <lineage>
        <taxon>Bacteria</taxon>
        <taxon>Bacillati</taxon>
        <taxon>Actinomycetota</taxon>
        <taxon>Actinomycetes</taxon>
        <taxon>Micrococcales</taxon>
        <taxon>Micrococcaceae</taxon>
        <taxon>Paeniglutamicibacter</taxon>
    </lineage>
</organism>
<reference evidence="2" key="1">
    <citation type="journal article" date="2019" name="Int. J. Syst. Evol. Microbiol.">
        <title>The Global Catalogue of Microorganisms (GCM) 10K type strain sequencing project: providing services to taxonomists for standard genome sequencing and annotation.</title>
        <authorList>
            <consortium name="The Broad Institute Genomics Platform"/>
            <consortium name="The Broad Institute Genome Sequencing Center for Infectious Disease"/>
            <person name="Wu L."/>
            <person name="Ma J."/>
        </authorList>
    </citation>
    <scope>NUCLEOTIDE SEQUENCE [LARGE SCALE GENOMIC DNA]</scope>
    <source>
        <strain evidence="2">JCM 18952</strain>
    </source>
</reference>
<accession>A0ABP9TI97</accession>
<sequence length="141" mass="15855">MDRVAIVYYQRDTLAKLRATELAEKLFAYEIRGELLQVTSSSAHELIYFDAMVLVGPLRFSRMHGLALVRAVFGFRPVALLLTGTGDTNRILRRLSKSMRDEVPVFIAGANDLHHTGLTPLVTWMRAMIGYSGYRPVGRLS</sequence>
<keyword evidence="2" id="KW-1185">Reference proteome</keyword>
<comment type="caution">
    <text evidence="1">The sequence shown here is derived from an EMBL/GenBank/DDBJ whole genome shotgun (WGS) entry which is preliminary data.</text>
</comment>
<proteinExistence type="predicted"/>
<name>A0ABP9TI97_9MICC</name>
<gene>
    <name evidence="1" type="ORF">GCM10025778_11670</name>
</gene>
<dbReference type="RefSeq" id="WP_210099681.1">
    <property type="nucleotide sequence ID" value="NZ_BAABLK010000022.1"/>
</dbReference>
<dbReference type="EMBL" id="BAABLK010000022">
    <property type="protein sequence ID" value="GAA5226634.1"/>
    <property type="molecule type" value="Genomic_DNA"/>
</dbReference>
<evidence type="ECO:0000313" key="1">
    <source>
        <dbReference type="EMBL" id="GAA5226634.1"/>
    </source>
</evidence>
<evidence type="ECO:0008006" key="3">
    <source>
        <dbReference type="Google" id="ProtNLM"/>
    </source>
</evidence>
<evidence type="ECO:0000313" key="2">
    <source>
        <dbReference type="Proteomes" id="UP001501257"/>
    </source>
</evidence>
<dbReference type="Proteomes" id="UP001501257">
    <property type="component" value="Unassembled WGS sequence"/>
</dbReference>
<protein>
    <recommendedName>
        <fullName evidence="3">Flavodoxin domain-containing protein</fullName>
    </recommendedName>
</protein>